<comment type="pathway">
    <text evidence="3 19">Cofactor biosynthesis; adenosylcobalamin biosynthesis; adenosylcobalamin from cob(II)yrinate a,c-diamide: step 7/7.</text>
</comment>
<dbReference type="PANTHER" id="PTHR34148">
    <property type="entry name" value="ADENOSYLCOBINAMIDE-GDP RIBAZOLETRANSFERASE"/>
    <property type="match status" value="1"/>
</dbReference>
<keyword evidence="7 19" id="KW-1003">Cell membrane</keyword>
<feature type="transmembrane region" description="Helical" evidence="19">
    <location>
        <begin position="229"/>
        <end position="247"/>
    </location>
</feature>
<evidence type="ECO:0000256" key="13">
    <source>
        <dbReference type="ARBA" id="ARBA00023136"/>
    </source>
</evidence>
<evidence type="ECO:0000256" key="14">
    <source>
        <dbReference type="ARBA" id="ARBA00025228"/>
    </source>
</evidence>
<comment type="function">
    <text evidence="14 19">Joins adenosylcobinamide-GDP and alpha-ribazole to generate adenosylcobalamin (Ado-cobalamin). Also synthesizes adenosylcobalamin 5'-phosphate from adenosylcobinamide-GDP and alpha-ribazole 5'-phosphate.</text>
</comment>
<evidence type="ECO:0000256" key="1">
    <source>
        <dbReference type="ARBA" id="ARBA00001946"/>
    </source>
</evidence>
<comment type="similarity">
    <text evidence="4 19">Belongs to the CobS family.</text>
</comment>
<dbReference type="GO" id="GO:0051073">
    <property type="term" value="F:adenosylcobinamide-GDP ribazoletransferase activity"/>
    <property type="evidence" value="ECO:0007669"/>
    <property type="project" value="UniProtKB-UniRule"/>
</dbReference>
<keyword evidence="11 19" id="KW-0460">Magnesium</keyword>
<sequence length="249" mass="27381">MMMPFWIALQFLTTFPIQLKQMPTKQQNGQSLLFYPVVGLMIGLILFGLALSLKAIPIILLSSLILVVWIWLTGGLHLDGLADTADAWVGGFGDPERTLSIMKDPSCGPIGVLSLLILCLIKWSALYVLLEQQYYSALILFPLLGRLAPLFLFLTTQYVRQKGLGSSMAEFIPKTAAVIICVVCLLASIYWGFAGIFAALSMMATLLYLRHKFIQRIGGITGDTVGASIEICEAVSLLIFVITLFYVSH</sequence>
<dbReference type="Proteomes" id="UP000489961">
    <property type="component" value="Unassembled WGS sequence"/>
</dbReference>
<comment type="catalytic activity">
    <reaction evidence="18 19">
        <text>alpha-ribazole 5'-phosphate + adenosylcob(III)inamide-GDP = adenosylcob(III)alamin 5'-phosphate + GMP + H(+)</text>
        <dbReference type="Rhea" id="RHEA:23560"/>
        <dbReference type="ChEBI" id="CHEBI:15378"/>
        <dbReference type="ChEBI" id="CHEBI:57918"/>
        <dbReference type="ChEBI" id="CHEBI:58115"/>
        <dbReference type="ChEBI" id="CHEBI:60487"/>
        <dbReference type="ChEBI" id="CHEBI:60493"/>
        <dbReference type="EC" id="2.7.8.26"/>
    </reaction>
</comment>
<dbReference type="HAMAP" id="MF_00719">
    <property type="entry name" value="CobS"/>
    <property type="match status" value="1"/>
</dbReference>
<evidence type="ECO:0000256" key="5">
    <source>
        <dbReference type="ARBA" id="ARBA00013200"/>
    </source>
</evidence>
<gene>
    <name evidence="19 20" type="primary">cobS</name>
    <name evidence="20" type="ORF">SFB21_3208</name>
</gene>
<feature type="transmembrane region" description="Helical" evidence="19">
    <location>
        <begin position="110"/>
        <end position="130"/>
    </location>
</feature>
<evidence type="ECO:0000256" key="3">
    <source>
        <dbReference type="ARBA" id="ARBA00004663"/>
    </source>
</evidence>
<comment type="subcellular location">
    <subcellularLocation>
        <location evidence="2 19">Cell membrane</location>
        <topology evidence="2 19">Multi-pass membrane protein</topology>
    </subcellularLocation>
</comment>
<evidence type="ECO:0000256" key="12">
    <source>
        <dbReference type="ARBA" id="ARBA00022989"/>
    </source>
</evidence>
<dbReference type="EC" id="2.7.8.26" evidence="5 19"/>
<evidence type="ECO:0000313" key="21">
    <source>
        <dbReference type="Proteomes" id="UP000489961"/>
    </source>
</evidence>
<keyword evidence="12 19" id="KW-1133">Transmembrane helix</keyword>
<reference evidence="20 21" key="1">
    <citation type="submission" date="2020-02" db="EMBL/GenBank/DDBJ databases">
        <authorList>
            <person name="Chaudhuri R."/>
        </authorList>
    </citation>
    <scope>NUCLEOTIDE SEQUENCE [LARGE SCALE GENOMIC DNA]</scope>
    <source>
        <strain evidence="20">SFB21</strain>
    </source>
</reference>
<dbReference type="EMBL" id="CADDTS010000051">
    <property type="protein sequence ID" value="CAB1223026.1"/>
    <property type="molecule type" value="Genomic_DNA"/>
</dbReference>
<evidence type="ECO:0000256" key="19">
    <source>
        <dbReference type="HAMAP-Rule" id="MF_00719"/>
    </source>
</evidence>
<name>A0A811GEF0_9GAMM</name>
<keyword evidence="9 19" id="KW-0808">Transferase</keyword>
<evidence type="ECO:0000256" key="4">
    <source>
        <dbReference type="ARBA" id="ARBA00010561"/>
    </source>
</evidence>
<comment type="cofactor">
    <cofactor evidence="1 19">
        <name>Mg(2+)</name>
        <dbReference type="ChEBI" id="CHEBI:18420"/>
    </cofactor>
</comment>
<evidence type="ECO:0000256" key="15">
    <source>
        <dbReference type="ARBA" id="ARBA00032605"/>
    </source>
</evidence>
<dbReference type="NCBIfam" id="NF001278">
    <property type="entry name" value="PRK00235.1-5"/>
    <property type="match status" value="1"/>
</dbReference>
<keyword evidence="10 19" id="KW-0812">Transmembrane</keyword>
<feature type="transmembrane region" description="Helical" evidence="19">
    <location>
        <begin position="137"/>
        <end position="156"/>
    </location>
</feature>
<feature type="transmembrane region" description="Helical" evidence="19">
    <location>
        <begin position="32"/>
        <end position="51"/>
    </location>
</feature>
<comment type="caution">
    <text evidence="20">The sequence shown here is derived from an EMBL/GenBank/DDBJ whole genome shotgun (WGS) entry which is preliminary data.</text>
</comment>
<dbReference type="GO" id="GO:0009236">
    <property type="term" value="P:cobalamin biosynthetic process"/>
    <property type="evidence" value="ECO:0007669"/>
    <property type="project" value="UniProtKB-UniRule"/>
</dbReference>
<dbReference type="AlphaFoldDB" id="A0A811GEF0"/>
<organism evidence="20 21">
    <name type="scientific">Acinetobacter bouvetii</name>
    <dbReference type="NCBI Taxonomy" id="202951"/>
    <lineage>
        <taxon>Bacteria</taxon>
        <taxon>Pseudomonadati</taxon>
        <taxon>Pseudomonadota</taxon>
        <taxon>Gammaproteobacteria</taxon>
        <taxon>Moraxellales</taxon>
        <taxon>Moraxellaceae</taxon>
        <taxon>Acinetobacter</taxon>
    </lineage>
</organism>
<proteinExistence type="inferred from homology"/>
<keyword evidence="8 19" id="KW-0169">Cobalamin biosynthesis</keyword>
<dbReference type="InterPro" id="IPR003805">
    <property type="entry name" value="CobS"/>
</dbReference>
<evidence type="ECO:0000256" key="16">
    <source>
        <dbReference type="ARBA" id="ARBA00032853"/>
    </source>
</evidence>
<dbReference type="UniPathway" id="UPA00148">
    <property type="reaction ID" value="UER00238"/>
</dbReference>
<evidence type="ECO:0000313" key="20">
    <source>
        <dbReference type="EMBL" id="CAB1223026.1"/>
    </source>
</evidence>
<dbReference type="PANTHER" id="PTHR34148:SF1">
    <property type="entry name" value="ADENOSYLCOBINAMIDE-GDP RIBAZOLETRANSFERASE"/>
    <property type="match status" value="1"/>
</dbReference>
<evidence type="ECO:0000256" key="2">
    <source>
        <dbReference type="ARBA" id="ARBA00004651"/>
    </source>
</evidence>
<dbReference type="GO" id="GO:0008818">
    <property type="term" value="F:cobalamin 5'-phosphate synthase activity"/>
    <property type="evidence" value="ECO:0007669"/>
    <property type="project" value="UniProtKB-UniRule"/>
</dbReference>
<keyword evidence="13 19" id="KW-0472">Membrane</keyword>
<accession>A0A811GEF0</accession>
<evidence type="ECO:0000256" key="10">
    <source>
        <dbReference type="ARBA" id="ARBA00022692"/>
    </source>
</evidence>
<protein>
    <recommendedName>
        <fullName evidence="6 19">Adenosylcobinamide-GDP ribazoletransferase</fullName>
        <ecNumber evidence="5 19">2.7.8.26</ecNumber>
    </recommendedName>
    <alternativeName>
        <fullName evidence="16 19">Cobalamin synthase</fullName>
    </alternativeName>
    <alternativeName>
        <fullName evidence="15 19">Cobalamin-5'-phosphate synthase</fullName>
    </alternativeName>
</protein>
<evidence type="ECO:0000256" key="17">
    <source>
        <dbReference type="ARBA" id="ARBA00048623"/>
    </source>
</evidence>
<evidence type="ECO:0000256" key="7">
    <source>
        <dbReference type="ARBA" id="ARBA00022475"/>
    </source>
</evidence>
<evidence type="ECO:0000256" key="11">
    <source>
        <dbReference type="ARBA" id="ARBA00022842"/>
    </source>
</evidence>
<comment type="catalytic activity">
    <reaction evidence="17 19">
        <text>alpha-ribazole + adenosylcob(III)inamide-GDP = adenosylcob(III)alamin + GMP + H(+)</text>
        <dbReference type="Rhea" id="RHEA:16049"/>
        <dbReference type="ChEBI" id="CHEBI:10329"/>
        <dbReference type="ChEBI" id="CHEBI:15378"/>
        <dbReference type="ChEBI" id="CHEBI:18408"/>
        <dbReference type="ChEBI" id="CHEBI:58115"/>
        <dbReference type="ChEBI" id="CHEBI:60487"/>
        <dbReference type="EC" id="2.7.8.26"/>
    </reaction>
</comment>
<evidence type="ECO:0000256" key="18">
    <source>
        <dbReference type="ARBA" id="ARBA00049504"/>
    </source>
</evidence>
<evidence type="ECO:0000256" key="6">
    <source>
        <dbReference type="ARBA" id="ARBA00015850"/>
    </source>
</evidence>
<dbReference type="Pfam" id="PF02654">
    <property type="entry name" value="CobS"/>
    <property type="match status" value="1"/>
</dbReference>
<evidence type="ECO:0000256" key="9">
    <source>
        <dbReference type="ARBA" id="ARBA00022679"/>
    </source>
</evidence>
<evidence type="ECO:0000256" key="8">
    <source>
        <dbReference type="ARBA" id="ARBA00022573"/>
    </source>
</evidence>
<feature type="transmembrane region" description="Helical" evidence="19">
    <location>
        <begin position="176"/>
        <end position="209"/>
    </location>
</feature>
<dbReference type="GO" id="GO:0005886">
    <property type="term" value="C:plasma membrane"/>
    <property type="evidence" value="ECO:0007669"/>
    <property type="project" value="UniProtKB-SubCell"/>
</dbReference>
<feature type="transmembrane region" description="Helical" evidence="19">
    <location>
        <begin position="58"/>
        <end position="78"/>
    </location>
</feature>
<dbReference type="NCBIfam" id="TIGR00317">
    <property type="entry name" value="cobS"/>
    <property type="match status" value="1"/>
</dbReference>